<dbReference type="Proteomes" id="UP001163846">
    <property type="component" value="Unassembled WGS sequence"/>
</dbReference>
<evidence type="ECO:0000256" key="3">
    <source>
        <dbReference type="ARBA" id="ARBA00022833"/>
    </source>
</evidence>
<dbReference type="GO" id="GO:0061630">
    <property type="term" value="F:ubiquitin protein ligase activity"/>
    <property type="evidence" value="ECO:0007669"/>
    <property type="project" value="TreeGrafter"/>
</dbReference>
<keyword evidence="1" id="KW-0479">Metal-binding</keyword>
<evidence type="ECO:0000256" key="2">
    <source>
        <dbReference type="ARBA" id="ARBA00022771"/>
    </source>
</evidence>
<dbReference type="Pfam" id="PF00097">
    <property type="entry name" value="zf-C3HC4"/>
    <property type="match status" value="1"/>
</dbReference>
<keyword evidence="3" id="KW-0862">Zinc</keyword>
<reference evidence="7" key="1">
    <citation type="submission" date="2022-08" db="EMBL/GenBank/DDBJ databases">
        <authorList>
            <consortium name="DOE Joint Genome Institute"/>
            <person name="Min B."/>
            <person name="Riley R."/>
            <person name="Sierra-Patev S."/>
            <person name="Naranjo-Ortiz M."/>
            <person name="Looney B."/>
            <person name="Konkel Z."/>
            <person name="Slot J.C."/>
            <person name="Sakamoto Y."/>
            <person name="Steenwyk J.L."/>
            <person name="Rokas A."/>
            <person name="Carro J."/>
            <person name="Camarero S."/>
            <person name="Ferreira P."/>
            <person name="Molpeceres G."/>
            <person name="Ruiz-Duenas F.J."/>
            <person name="Serrano A."/>
            <person name="Henrissat B."/>
            <person name="Drula E."/>
            <person name="Hughes K.W."/>
            <person name="Mata J.L."/>
            <person name="Ishikawa N.K."/>
            <person name="Vargas-Isla R."/>
            <person name="Ushijima S."/>
            <person name="Smith C.A."/>
            <person name="Ahrendt S."/>
            <person name="Andreopoulos W."/>
            <person name="He G."/>
            <person name="Labutti K."/>
            <person name="Lipzen A."/>
            <person name="Ng V."/>
            <person name="Sandor L."/>
            <person name="Barry K."/>
            <person name="Martinez A.T."/>
            <person name="Xiao Y."/>
            <person name="Gibbons J.G."/>
            <person name="Terashima K."/>
            <person name="Hibbett D.S."/>
            <person name="Grigoriev I.V."/>
        </authorList>
    </citation>
    <scope>NUCLEOTIDE SEQUENCE</scope>
    <source>
        <strain evidence="7">TFB9207</strain>
    </source>
</reference>
<name>A0AA38PF86_9AGAR</name>
<evidence type="ECO:0000313" key="8">
    <source>
        <dbReference type="Proteomes" id="UP001163846"/>
    </source>
</evidence>
<proteinExistence type="predicted"/>
<feature type="region of interest" description="Disordered" evidence="5">
    <location>
        <begin position="207"/>
        <end position="234"/>
    </location>
</feature>
<dbReference type="PROSITE" id="PS50089">
    <property type="entry name" value="ZF_RING_2"/>
    <property type="match status" value="1"/>
</dbReference>
<evidence type="ECO:0000313" key="7">
    <source>
        <dbReference type="EMBL" id="KAJ3841476.1"/>
    </source>
</evidence>
<organism evidence="7 8">
    <name type="scientific">Lentinula raphanica</name>
    <dbReference type="NCBI Taxonomy" id="153919"/>
    <lineage>
        <taxon>Eukaryota</taxon>
        <taxon>Fungi</taxon>
        <taxon>Dikarya</taxon>
        <taxon>Basidiomycota</taxon>
        <taxon>Agaricomycotina</taxon>
        <taxon>Agaricomycetes</taxon>
        <taxon>Agaricomycetidae</taxon>
        <taxon>Agaricales</taxon>
        <taxon>Marasmiineae</taxon>
        <taxon>Omphalotaceae</taxon>
        <taxon>Lentinula</taxon>
    </lineage>
</organism>
<evidence type="ECO:0000256" key="4">
    <source>
        <dbReference type="PROSITE-ProRule" id="PRU00175"/>
    </source>
</evidence>
<dbReference type="SUPFAM" id="SSF57850">
    <property type="entry name" value="RING/U-box"/>
    <property type="match status" value="1"/>
</dbReference>
<feature type="compositionally biased region" description="Basic and acidic residues" evidence="5">
    <location>
        <begin position="314"/>
        <end position="324"/>
    </location>
</feature>
<protein>
    <recommendedName>
        <fullName evidence="6">RING-type domain-containing protein</fullName>
    </recommendedName>
</protein>
<dbReference type="GO" id="GO:0016567">
    <property type="term" value="P:protein ubiquitination"/>
    <property type="evidence" value="ECO:0007669"/>
    <property type="project" value="TreeGrafter"/>
</dbReference>
<gene>
    <name evidence="7" type="ORF">F5878DRAFT_639579</name>
</gene>
<dbReference type="PANTHER" id="PTHR45969">
    <property type="entry name" value="RING ZINC FINGER PROTEIN-RELATED"/>
    <property type="match status" value="1"/>
</dbReference>
<keyword evidence="2 4" id="KW-0863">Zinc-finger</keyword>
<dbReference type="InterPro" id="IPR013083">
    <property type="entry name" value="Znf_RING/FYVE/PHD"/>
</dbReference>
<evidence type="ECO:0000259" key="6">
    <source>
        <dbReference type="PROSITE" id="PS50089"/>
    </source>
</evidence>
<feature type="domain" description="RING-type" evidence="6">
    <location>
        <begin position="30"/>
        <end position="77"/>
    </location>
</feature>
<sequence>MNDFQSALIDSFIDSLPSLKKRAAAKDSCCPICLCSLKNLDKKSGGITRLPACEHMFCRNDLIKWIRDMNGTCPVCRNPFLDLNPPDPVEESSIGYHGISDEVDNYSFSNIQDHDSEYHPEEEDEEMEEEERRESSDAGHYYHPGVNVWEDATDDPVQYSFGEGVDGVDHSHEEYDGGDPETFHDHGDFSDEDLNAAIYASLNLHDDTDGVDHSHEEYDGGDPETSHDHGDFSDDEDLNAAIYASLNLHDDTYRTPDTNINEEYGDGNDQEELYHGYGYSSYANEVDEDENGQHDHEVGIQGGDYYFSDEDNYSSDHDDDHDRCPSTEEYYEFCEDGDILILY</sequence>
<dbReference type="Gene3D" id="3.30.40.10">
    <property type="entry name" value="Zinc/RING finger domain, C3HC4 (zinc finger)"/>
    <property type="match status" value="1"/>
</dbReference>
<feature type="region of interest" description="Disordered" evidence="5">
    <location>
        <begin position="288"/>
        <end position="324"/>
    </location>
</feature>
<dbReference type="InterPro" id="IPR018957">
    <property type="entry name" value="Znf_C3HC4_RING-type"/>
</dbReference>
<feature type="compositionally biased region" description="Basic and acidic residues" evidence="5">
    <location>
        <begin position="207"/>
        <end position="232"/>
    </location>
</feature>
<dbReference type="PANTHER" id="PTHR45969:SF69">
    <property type="entry name" value="FINGER DOMAIN PROTEIN, PUTATIVE (AFU_ORTHOLOGUE AFUA_3G12190)-RELATED"/>
    <property type="match status" value="1"/>
</dbReference>
<feature type="region of interest" description="Disordered" evidence="5">
    <location>
        <begin position="111"/>
        <end position="149"/>
    </location>
</feature>
<evidence type="ECO:0000256" key="5">
    <source>
        <dbReference type="SAM" id="MobiDB-lite"/>
    </source>
</evidence>
<dbReference type="EMBL" id="MU806038">
    <property type="protein sequence ID" value="KAJ3841476.1"/>
    <property type="molecule type" value="Genomic_DNA"/>
</dbReference>
<feature type="compositionally biased region" description="Basic and acidic residues" evidence="5">
    <location>
        <begin position="167"/>
        <end position="187"/>
    </location>
</feature>
<feature type="compositionally biased region" description="Acidic residues" evidence="5">
    <location>
        <begin position="120"/>
        <end position="129"/>
    </location>
</feature>
<dbReference type="AlphaFoldDB" id="A0AA38PF86"/>
<dbReference type="InterPro" id="IPR001841">
    <property type="entry name" value="Znf_RING"/>
</dbReference>
<accession>A0AA38PF86</accession>
<keyword evidence="8" id="KW-1185">Reference proteome</keyword>
<dbReference type="GO" id="GO:0008270">
    <property type="term" value="F:zinc ion binding"/>
    <property type="evidence" value="ECO:0007669"/>
    <property type="project" value="UniProtKB-KW"/>
</dbReference>
<comment type="caution">
    <text evidence="7">The sequence shown here is derived from an EMBL/GenBank/DDBJ whole genome shotgun (WGS) entry which is preliminary data.</text>
</comment>
<evidence type="ECO:0000256" key="1">
    <source>
        <dbReference type="ARBA" id="ARBA00022723"/>
    </source>
</evidence>
<feature type="region of interest" description="Disordered" evidence="5">
    <location>
        <begin position="161"/>
        <end position="187"/>
    </location>
</feature>